<feature type="transmembrane region" description="Helical" evidence="12">
    <location>
        <begin position="162"/>
        <end position="184"/>
    </location>
</feature>
<dbReference type="EC" id="2.7.13.3" evidence="3"/>
<evidence type="ECO:0000256" key="7">
    <source>
        <dbReference type="ARBA" id="ARBA00022741"/>
    </source>
</evidence>
<evidence type="ECO:0000313" key="16">
    <source>
        <dbReference type="Proteomes" id="UP001141950"/>
    </source>
</evidence>
<dbReference type="GO" id="GO:0005524">
    <property type="term" value="F:ATP binding"/>
    <property type="evidence" value="ECO:0007669"/>
    <property type="project" value="UniProtKB-KW"/>
</dbReference>
<dbReference type="SUPFAM" id="SSF158472">
    <property type="entry name" value="HAMP domain-like"/>
    <property type="match status" value="1"/>
</dbReference>
<dbReference type="EMBL" id="JANIPJ010000021">
    <property type="protein sequence ID" value="MCR2806948.1"/>
    <property type="molecule type" value="Genomic_DNA"/>
</dbReference>
<keyword evidence="5" id="KW-0597">Phosphoprotein</keyword>
<reference evidence="15" key="1">
    <citation type="submission" date="2022-08" db="EMBL/GenBank/DDBJ databases">
        <title>The genomic sequence of strain Paenibacillus sp. SCIV0701.</title>
        <authorList>
            <person name="Zhao H."/>
        </authorList>
    </citation>
    <scope>NUCLEOTIDE SEQUENCE</scope>
    <source>
        <strain evidence="15">SCIV0701</strain>
    </source>
</reference>
<keyword evidence="16" id="KW-1185">Reference proteome</keyword>
<dbReference type="SMART" id="SM00304">
    <property type="entry name" value="HAMP"/>
    <property type="match status" value="1"/>
</dbReference>
<dbReference type="Gene3D" id="1.10.287.130">
    <property type="match status" value="1"/>
</dbReference>
<evidence type="ECO:0000256" key="3">
    <source>
        <dbReference type="ARBA" id="ARBA00012438"/>
    </source>
</evidence>
<evidence type="ECO:0000259" key="14">
    <source>
        <dbReference type="PROSITE" id="PS50885"/>
    </source>
</evidence>
<feature type="domain" description="Histidine kinase" evidence="13">
    <location>
        <begin position="247"/>
        <end position="467"/>
    </location>
</feature>
<evidence type="ECO:0000256" key="8">
    <source>
        <dbReference type="ARBA" id="ARBA00022777"/>
    </source>
</evidence>
<comment type="caution">
    <text evidence="15">The sequence shown here is derived from an EMBL/GenBank/DDBJ whole genome shotgun (WGS) entry which is preliminary data.</text>
</comment>
<dbReference type="Gene3D" id="3.30.565.10">
    <property type="entry name" value="Histidine kinase-like ATPase, C-terminal domain"/>
    <property type="match status" value="1"/>
</dbReference>
<dbReference type="CDD" id="cd06225">
    <property type="entry name" value="HAMP"/>
    <property type="match status" value="1"/>
</dbReference>
<keyword evidence="12" id="KW-1133">Transmembrane helix</keyword>
<evidence type="ECO:0000256" key="11">
    <source>
        <dbReference type="ARBA" id="ARBA00023136"/>
    </source>
</evidence>
<protein>
    <recommendedName>
        <fullName evidence="3">histidine kinase</fullName>
        <ecNumber evidence="3">2.7.13.3</ecNumber>
    </recommendedName>
</protein>
<keyword evidence="12" id="KW-0812">Transmembrane</keyword>
<keyword evidence="8 15" id="KW-0418">Kinase</keyword>
<dbReference type="RefSeq" id="WP_257450946.1">
    <property type="nucleotide sequence ID" value="NZ_JANIPJ010000021.1"/>
</dbReference>
<dbReference type="Pfam" id="PF00672">
    <property type="entry name" value="HAMP"/>
    <property type="match status" value="1"/>
</dbReference>
<keyword evidence="9" id="KW-0067">ATP-binding</keyword>
<evidence type="ECO:0000256" key="1">
    <source>
        <dbReference type="ARBA" id="ARBA00000085"/>
    </source>
</evidence>
<dbReference type="PROSITE" id="PS50109">
    <property type="entry name" value="HIS_KIN"/>
    <property type="match status" value="1"/>
</dbReference>
<dbReference type="Proteomes" id="UP001141950">
    <property type="component" value="Unassembled WGS sequence"/>
</dbReference>
<dbReference type="GO" id="GO:0000155">
    <property type="term" value="F:phosphorelay sensor kinase activity"/>
    <property type="evidence" value="ECO:0007669"/>
    <property type="project" value="InterPro"/>
</dbReference>
<dbReference type="SUPFAM" id="SSF55874">
    <property type="entry name" value="ATPase domain of HSP90 chaperone/DNA topoisomerase II/histidine kinase"/>
    <property type="match status" value="1"/>
</dbReference>
<evidence type="ECO:0000256" key="6">
    <source>
        <dbReference type="ARBA" id="ARBA00022679"/>
    </source>
</evidence>
<dbReference type="AlphaFoldDB" id="A0A9X2SCN0"/>
<proteinExistence type="predicted"/>
<dbReference type="PROSITE" id="PS50885">
    <property type="entry name" value="HAMP"/>
    <property type="match status" value="1"/>
</dbReference>
<gene>
    <name evidence="15" type="ORF">NQZ67_23980</name>
</gene>
<dbReference type="PANTHER" id="PTHR44936">
    <property type="entry name" value="SENSOR PROTEIN CREC"/>
    <property type="match status" value="1"/>
</dbReference>
<evidence type="ECO:0000256" key="5">
    <source>
        <dbReference type="ARBA" id="ARBA00022553"/>
    </source>
</evidence>
<feature type="domain" description="HAMP" evidence="14">
    <location>
        <begin position="186"/>
        <end position="239"/>
    </location>
</feature>
<organism evidence="15 16">
    <name type="scientific">Paenibacillus soyae</name>
    <dbReference type="NCBI Taxonomy" id="2969249"/>
    <lineage>
        <taxon>Bacteria</taxon>
        <taxon>Bacillati</taxon>
        <taxon>Bacillota</taxon>
        <taxon>Bacilli</taxon>
        <taxon>Bacillales</taxon>
        <taxon>Paenibacillaceae</taxon>
        <taxon>Paenibacillus</taxon>
    </lineage>
</organism>
<dbReference type="InterPro" id="IPR003661">
    <property type="entry name" value="HisK_dim/P_dom"/>
</dbReference>
<dbReference type="InterPro" id="IPR003594">
    <property type="entry name" value="HATPase_dom"/>
</dbReference>
<dbReference type="SMART" id="SM00388">
    <property type="entry name" value="HisKA"/>
    <property type="match status" value="1"/>
</dbReference>
<dbReference type="InterPro" id="IPR036890">
    <property type="entry name" value="HATPase_C_sf"/>
</dbReference>
<feature type="transmembrane region" description="Helical" evidence="12">
    <location>
        <begin position="20"/>
        <end position="38"/>
    </location>
</feature>
<name>A0A9X2SCN0_9BACL</name>
<dbReference type="Pfam" id="PF02518">
    <property type="entry name" value="HATPase_c"/>
    <property type="match status" value="1"/>
</dbReference>
<dbReference type="InterPro" id="IPR036097">
    <property type="entry name" value="HisK_dim/P_sf"/>
</dbReference>
<evidence type="ECO:0000256" key="10">
    <source>
        <dbReference type="ARBA" id="ARBA00023012"/>
    </source>
</evidence>
<dbReference type="PRINTS" id="PR00344">
    <property type="entry name" value="BCTRLSENSOR"/>
</dbReference>
<keyword evidence="10" id="KW-0902">Two-component regulatory system</keyword>
<dbReference type="SMART" id="SM00387">
    <property type="entry name" value="HATPase_c"/>
    <property type="match status" value="1"/>
</dbReference>
<evidence type="ECO:0000259" key="13">
    <source>
        <dbReference type="PROSITE" id="PS50109"/>
    </source>
</evidence>
<dbReference type="SUPFAM" id="SSF47384">
    <property type="entry name" value="Homodimeric domain of signal transducing histidine kinase"/>
    <property type="match status" value="1"/>
</dbReference>
<dbReference type="InterPro" id="IPR005467">
    <property type="entry name" value="His_kinase_dom"/>
</dbReference>
<evidence type="ECO:0000256" key="9">
    <source>
        <dbReference type="ARBA" id="ARBA00022840"/>
    </source>
</evidence>
<dbReference type="CDD" id="cd00075">
    <property type="entry name" value="HATPase"/>
    <property type="match status" value="1"/>
</dbReference>
<dbReference type="CDD" id="cd00082">
    <property type="entry name" value="HisKA"/>
    <property type="match status" value="1"/>
</dbReference>
<sequence>MDRSLKKQTSLLSYWTARYFFILCIGLLVLAAAAVWWTRQQTMDSRLQTVEVLAQDIADRLNGPDGTVVVPPDLTKLLNKRAQYFQLGSGICLLVTDLSGKLLYASDPVTQEELPYKLNASLDKALEPGIKAIIAPIAHDEEKIGQVTILQPIRPLTKLTDVWWAFGLALVSLTALGWLTIYLLSKKLSRPIRMVASAARDISQGHYDIKLDAQTKERELGELIRSFKEMAGRLKQLEHSRSFMLAGLTHELKTPVTSVKGLIFAVREKVVQQEEADEFLDIALQESARLERMVADLLDYNALAAGIVHLEHDRLDASTLIGEIVYQWRLLQGELIPEPALSLPEQPVYIEGDSLRIQQIIVNLLNNSLQARHPDRALQIEITLRAHDEEGTAEITVCDNGVGIPASEQNLVFERFFRGEKKKLESRGLGLGLAFSKLLAQAQHGDLTFDRSTEAGTSLTLALPLASTRQQQAADKPL</sequence>
<evidence type="ECO:0000256" key="4">
    <source>
        <dbReference type="ARBA" id="ARBA00022475"/>
    </source>
</evidence>
<keyword evidence="4" id="KW-1003">Cell membrane</keyword>
<comment type="subcellular location">
    <subcellularLocation>
        <location evidence="2">Cell membrane</location>
        <topology evidence="2">Multi-pass membrane protein</topology>
    </subcellularLocation>
</comment>
<accession>A0A9X2SCN0</accession>
<keyword evidence="7" id="KW-0547">Nucleotide-binding</keyword>
<dbReference type="InterPro" id="IPR003660">
    <property type="entry name" value="HAMP_dom"/>
</dbReference>
<dbReference type="InterPro" id="IPR050980">
    <property type="entry name" value="2C_sensor_his_kinase"/>
</dbReference>
<dbReference type="Gene3D" id="6.10.340.10">
    <property type="match status" value="1"/>
</dbReference>
<dbReference type="InterPro" id="IPR004358">
    <property type="entry name" value="Sig_transdc_His_kin-like_C"/>
</dbReference>
<evidence type="ECO:0000256" key="12">
    <source>
        <dbReference type="SAM" id="Phobius"/>
    </source>
</evidence>
<dbReference type="Pfam" id="PF00512">
    <property type="entry name" value="HisKA"/>
    <property type="match status" value="1"/>
</dbReference>
<keyword evidence="11 12" id="KW-0472">Membrane</keyword>
<evidence type="ECO:0000313" key="15">
    <source>
        <dbReference type="EMBL" id="MCR2806948.1"/>
    </source>
</evidence>
<dbReference type="GO" id="GO:0005886">
    <property type="term" value="C:plasma membrane"/>
    <property type="evidence" value="ECO:0007669"/>
    <property type="project" value="UniProtKB-SubCell"/>
</dbReference>
<evidence type="ECO:0000256" key="2">
    <source>
        <dbReference type="ARBA" id="ARBA00004651"/>
    </source>
</evidence>
<dbReference type="PANTHER" id="PTHR44936:SF10">
    <property type="entry name" value="SENSOR PROTEIN RSTB"/>
    <property type="match status" value="1"/>
</dbReference>
<comment type="catalytic activity">
    <reaction evidence="1">
        <text>ATP + protein L-histidine = ADP + protein N-phospho-L-histidine.</text>
        <dbReference type="EC" id="2.7.13.3"/>
    </reaction>
</comment>
<keyword evidence="6" id="KW-0808">Transferase</keyword>